<evidence type="ECO:0000256" key="3">
    <source>
        <dbReference type="ARBA" id="ARBA00022691"/>
    </source>
</evidence>
<sequence length="252" mass="26629">MNLDELTERLMNGGFVAADEEAAELMEAAGGDAAVLEELVVRRETGEPLAWITGNVAFCGLTILVHSDVYVPRWHTELVAERAAARLPDGGVAIDVCTGSGAVAATLLARRPGARVIGVDLDHNAVVNARANGVEAYAGDLFAPLPGDLGLADVIVGVVPYVPRRALPLLQRDTFRFETALAYDGGEEGLDILVRVLEEAPRYLKPGGALVLEVGGAQVGDLDADIARLPYTDVTEITDEDGDLRGIELTYG</sequence>
<dbReference type="InterPro" id="IPR050320">
    <property type="entry name" value="N5-glutamine_MTase"/>
</dbReference>
<accession>A0A9X3MQS0</accession>
<keyword evidence="1 4" id="KW-0489">Methyltransferase</keyword>
<dbReference type="GO" id="GO:0008276">
    <property type="term" value="F:protein methyltransferase activity"/>
    <property type="evidence" value="ECO:0007669"/>
    <property type="project" value="InterPro"/>
</dbReference>
<dbReference type="PANTHER" id="PTHR18895:SF74">
    <property type="entry name" value="MTRF1L RELEASE FACTOR GLUTAMINE METHYLTRANSFERASE"/>
    <property type="match status" value="1"/>
</dbReference>
<keyword evidence="3" id="KW-0949">S-adenosyl-L-methionine</keyword>
<keyword evidence="5" id="KW-1185">Reference proteome</keyword>
<dbReference type="CDD" id="cd02440">
    <property type="entry name" value="AdoMet_MTases"/>
    <property type="match status" value="1"/>
</dbReference>
<dbReference type="NCBIfam" id="TIGR00536">
    <property type="entry name" value="hemK_fam"/>
    <property type="match status" value="1"/>
</dbReference>
<dbReference type="PANTHER" id="PTHR18895">
    <property type="entry name" value="HEMK METHYLTRANSFERASE"/>
    <property type="match status" value="1"/>
</dbReference>
<protein>
    <submittedName>
        <fullName evidence="4">Peptide chain release factor N(5)-glutamine methyltransferase</fullName>
    </submittedName>
</protein>
<comment type="caution">
    <text evidence="4">The sequence shown here is derived from an EMBL/GenBank/DDBJ whole genome shotgun (WGS) entry which is preliminary data.</text>
</comment>
<evidence type="ECO:0000313" key="4">
    <source>
        <dbReference type="EMBL" id="MDA0161226.1"/>
    </source>
</evidence>
<dbReference type="Gene3D" id="1.10.8.10">
    <property type="entry name" value="DNA helicase RuvA subunit, C-terminal domain"/>
    <property type="match status" value="1"/>
</dbReference>
<dbReference type="Gene3D" id="3.40.50.150">
    <property type="entry name" value="Vaccinia Virus protein VP39"/>
    <property type="match status" value="1"/>
</dbReference>
<dbReference type="Proteomes" id="UP001149140">
    <property type="component" value="Unassembled WGS sequence"/>
</dbReference>
<proteinExistence type="predicted"/>
<dbReference type="SUPFAM" id="SSF53335">
    <property type="entry name" value="S-adenosyl-L-methionine-dependent methyltransferases"/>
    <property type="match status" value="1"/>
</dbReference>
<dbReference type="AlphaFoldDB" id="A0A9X3MQS0"/>
<dbReference type="InterPro" id="IPR004556">
    <property type="entry name" value="HemK-like"/>
</dbReference>
<name>A0A9X3MQS0_9ACTN</name>
<gene>
    <name evidence="4" type="ORF">OM076_13185</name>
</gene>
<dbReference type="GO" id="GO:0032259">
    <property type="term" value="P:methylation"/>
    <property type="evidence" value="ECO:0007669"/>
    <property type="project" value="UniProtKB-KW"/>
</dbReference>
<reference evidence="4" key="1">
    <citation type="submission" date="2022-10" db="EMBL/GenBank/DDBJ databases">
        <title>The WGS of Solirubrobacter ginsenosidimutans DSM 21036.</title>
        <authorList>
            <person name="Jiang Z."/>
        </authorList>
    </citation>
    <scope>NUCLEOTIDE SEQUENCE</scope>
    <source>
        <strain evidence="4">DSM 21036</strain>
    </source>
</reference>
<dbReference type="RefSeq" id="WP_270040419.1">
    <property type="nucleotide sequence ID" value="NZ_JAPDOD010000009.1"/>
</dbReference>
<dbReference type="EMBL" id="JAPDOD010000009">
    <property type="protein sequence ID" value="MDA0161226.1"/>
    <property type="molecule type" value="Genomic_DNA"/>
</dbReference>
<evidence type="ECO:0000256" key="2">
    <source>
        <dbReference type="ARBA" id="ARBA00022679"/>
    </source>
</evidence>
<organism evidence="4 5">
    <name type="scientific">Solirubrobacter ginsenosidimutans</name>
    <dbReference type="NCBI Taxonomy" id="490573"/>
    <lineage>
        <taxon>Bacteria</taxon>
        <taxon>Bacillati</taxon>
        <taxon>Actinomycetota</taxon>
        <taxon>Thermoleophilia</taxon>
        <taxon>Solirubrobacterales</taxon>
        <taxon>Solirubrobacteraceae</taxon>
        <taxon>Solirubrobacter</taxon>
    </lineage>
</organism>
<keyword evidence="2" id="KW-0808">Transferase</keyword>
<evidence type="ECO:0000313" key="5">
    <source>
        <dbReference type="Proteomes" id="UP001149140"/>
    </source>
</evidence>
<dbReference type="InterPro" id="IPR029063">
    <property type="entry name" value="SAM-dependent_MTases_sf"/>
</dbReference>
<evidence type="ECO:0000256" key="1">
    <source>
        <dbReference type="ARBA" id="ARBA00022603"/>
    </source>
</evidence>